<dbReference type="EMBL" id="JARBJD010000037">
    <property type="protein sequence ID" value="KAK2958450.1"/>
    <property type="molecule type" value="Genomic_DNA"/>
</dbReference>
<sequence>MNISMMSIDEAKLALYSSDQSQIEVSLLTLRNIASTEQGAASIFEQNAVEPVIQTFLTSTNDTSRMQCLLILTSLTLIEHDSFSILLNSSLFECLCELLKSSGPQLSSNIVIFLFNTISLFSDRSFFLTFNIVPSIFDTWDSLLPTFTHGECPDLPRLVINTGPHHSLIQNSLLVIHSLVKTIPFEDVLHVVIPRCLPFLATDRWEHSGAVYSILKSVNSIDCDASYTLLSHSIKFFIDDGKLTDSLLAAVIQYQAFELTIRFRHAAERDRILRLLRQRRRIFQRRINQQVEVITNAESKPLTKLNDFLHSCLSAAGSMMKCVGKFALHTPCAHEFLKNGLVMLVGTMMETLKLLQLHSTNDDLDQLAVLFRQLKEEALPHHWTDLGELIDSSDDLSELSNEEIKRDLREQERDDAHQDSYTLTSLCLSDIFEVERLCLFFLGNEFCHEDISAFAVIDAFVDGEVQPTSPAFFCATLFQLLETNPASFGEVLYIFRTISCDEPAIQQALISNNVLPTLFRNTAFINKIFEVCETSISFVEMVFKLLTAADSHQKQQLLLGVHVKNLALEQLIDVNAQSILQKLLSTQDLRLKRLVVSTLNMMSSYKSAEQEIMKL</sequence>
<dbReference type="Gene3D" id="1.25.10.10">
    <property type="entry name" value="Leucine-rich Repeat Variant"/>
    <property type="match status" value="1"/>
</dbReference>
<dbReference type="Proteomes" id="UP001281761">
    <property type="component" value="Unassembled WGS sequence"/>
</dbReference>
<dbReference type="InterPro" id="IPR011989">
    <property type="entry name" value="ARM-like"/>
</dbReference>
<name>A0ABQ9Y3W7_9EUKA</name>
<gene>
    <name evidence="1" type="ORF">BLNAU_6484</name>
</gene>
<comment type="caution">
    <text evidence="1">The sequence shown here is derived from an EMBL/GenBank/DDBJ whole genome shotgun (WGS) entry which is preliminary data.</text>
</comment>
<dbReference type="SUPFAM" id="SSF48371">
    <property type="entry name" value="ARM repeat"/>
    <property type="match status" value="1"/>
</dbReference>
<keyword evidence="2" id="KW-1185">Reference proteome</keyword>
<evidence type="ECO:0000313" key="2">
    <source>
        <dbReference type="Proteomes" id="UP001281761"/>
    </source>
</evidence>
<evidence type="ECO:0000313" key="1">
    <source>
        <dbReference type="EMBL" id="KAK2958450.1"/>
    </source>
</evidence>
<dbReference type="InterPro" id="IPR016024">
    <property type="entry name" value="ARM-type_fold"/>
</dbReference>
<organism evidence="1 2">
    <name type="scientific">Blattamonas nauphoetae</name>
    <dbReference type="NCBI Taxonomy" id="2049346"/>
    <lineage>
        <taxon>Eukaryota</taxon>
        <taxon>Metamonada</taxon>
        <taxon>Preaxostyla</taxon>
        <taxon>Oxymonadida</taxon>
        <taxon>Blattamonas</taxon>
    </lineage>
</organism>
<proteinExistence type="predicted"/>
<protein>
    <submittedName>
        <fullName evidence="1">Uncharacterized protein</fullName>
    </submittedName>
</protein>
<accession>A0ABQ9Y3W7</accession>
<reference evidence="1 2" key="1">
    <citation type="journal article" date="2022" name="bioRxiv">
        <title>Genomics of Preaxostyla Flagellates Illuminates Evolutionary Transitions and the Path Towards Mitochondrial Loss.</title>
        <authorList>
            <person name="Novak L.V.F."/>
            <person name="Treitli S.C."/>
            <person name="Pyrih J."/>
            <person name="Halakuc P."/>
            <person name="Pipaliya S.V."/>
            <person name="Vacek V."/>
            <person name="Brzon O."/>
            <person name="Soukal P."/>
            <person name="Eme L."/>
            <person name="Dacks J.B."/>
            <person name="Karnkowska A."/>
            <person name="Elias M."/>
            <person name="Hampl V."/>
        </authorList>
    </citation>
    <scope>NUCLEOTIDE SEQUENCE [LARGE SCALE GENOMIC DNA]</scope>
    <source>
        <strain evidence="1">NAU3</strain>
        <tissue evidence="1">Gut</tissue>
    </source>
</reference>